<name>A0A8T0WKC0_PANVG</name>
<dbReference type="AlphaFoldDB" id="A0A8T0WKC0"/>
<organism evidence="2 3">
    <name type="scientific">Panicum virgatum</name>
    <name type="common">Blackwell switchgrass</name>
    <dbReference type="NCBI Taxonomy" id="38727"/>
    <lineage>
        <taxon>Eukaryota</taxon>
        <taxon>Viridiplantae</taxon>
        <taxon>Streptophyta</taxon>
        <taxon>Embryophyta</taxon>
        <taxon>Tracheophyta</taxon>
        <taxon>Spermatophyta</taxon>
        <taxon>Magnoliopsida</taxon>
        <taxon>Liliopsida</taxon>
        <taxon>Poales</taxon>
        <taxon>Poaceae</taxon>
        <taxon>PACMAD clade</taxon>
        <taxon>Panicoideae</taxon>
        <taxon>Panicodae</taxon>
        <taxon>Paniceae</taxon>
        <taxon>Panicinae</taxon>
        <taxon>Panicum</taxon>
        <taxon>Panicum sect. Hiantes</taxon>
    </lineage>
</organism>
<dbReference type="EMBL" id="CM029038">
    <property type="protein sequence ID" value="KAG2648440.1"/>
    <property type="molecule type" value="Genomic_DNA"/>
</dbReference>
<proteinExistence type="predicted"/>
<protein>
    <submittedName>
        <fullName evidence="2">Uncharacterized protein</fullName>
    </submittedName>
</protein>
<evidence type="ECO:0000313" key="3">
    <source>
        <dbReference type="Proteomes" id="UP000823388"/>
    </source>
</evidence>
<evidence type="ECO:0000256" key="1">
    <source>
        <dbReference type="SAM" id="MobiDB-lite"/>
    </source>
</evidence>
<feature type="region of interest" description="Disordered" evidence="1">
    <location>
        <begin position="1"/>
        <end position="30"/>
    </location>
</feature>
<keyword evidence="3" id="KW-1185">Reference proteome</keyword>
<comment type="caution">
    <text evidence="2">The sequence shown here is derived from an EMBL/GenBank/DDBJ whole genome shotgun (WGS) entry which is preliminary data.</text>
</comment>
<gene>
    <name evidence="2" type="ORF">PVAP13_1NG028072</name>
</gene>
<evidence type="ECO:0000313" key="2">
    <source>
        <dbReference type="EMBL" id="KAG2648440.1"/>
    </source>
</evidence>
<sequence>MKIAPRSRPPPQIRPPPPRLRPSPKLHVPEGRAALPGLFRHRGGPKPRHPSAAAVLASGAPPARIRSSLERIGAGRRRIELRAPAARALPCAVDNSCEQ</sequence>
<dbReference type="Proteomes" id="UP000823388">
    <property type="component" value="Chromosome 1N"/>
</dbReference>
<feature type="compositionally biased region" description="Low complexity" evidence="1">
    <location>
        <begin position="50"/>
        <end position="59"/>
    </location>
</feature>
<feature type="region of interest" description="Disordered" evidence="1">
    <location>
        <begin position="40"/>
        <end position="59"/>
    </location>
</feature>
<feature type="compositionally biased region" description="Pro residues" evidence="1">
    <location>
        <begin position="7"/>
        <end position="21"/>
    </location>
</feature>
<accession>A0A8T0WKC0</accession>
<reference evidence="2" key="1">
    <citation type="submission" date="2020-05" db="EMBL/GenBank/DDBJ databases">
        <title>WGS assembly of Panicum virgatum.</title>
        <authorList>
            <person name="Lovell J.T."/>
            <person name="Jenkins J."/>
            <person name="Shu S."/>
            <person name="Juenger T.E."/>
            <person name="Schmutz J."/>
        </authorList>
    </citation>
    <scope>NUCLEOTIDE SEQUENCE</scope>
    <source>
        <strain evidence="2">AP13</strain>
    </source>
</reference>
<feature type="compositionally biased region" description="Basic residues" evidence="1">
    <location>
        <begin position="40"/>
        <end position="49"/>
    </location>
</feature>